<keyword evidence="2" id="KW-1185">Reference proteome</keyword>
<organism evidence="1 2">
    <name type="scientific">Fusarium decemcellulare</name>
    <dbReference type="NCBI Taxonomy" id="57161"/>
    <lineage>
        <taxon>Eukaryota</taxon>
        <taxon>Fungi</taxon>
        <taxon>Dikarya</taxon>
        <taxon>Ascomycota</taxon>
        <taxon>Pezizomycotina</taxon>
        <taxon>Sordariomycetes</taxon>
        <taxon>Hypocreomycetidae</taxon>
        <taxon>Hypocreales</taxon>
        <taxon>Nectriaceae</taxon>
        <taxon>Fusarium</taxon>
        <taxon>Fusarium decemcellulare species complex</taxon>
    </lineage>
</organism>
<accession>A0ACC1S9B3</accession>
<protein>
    <submittedName>
        <fullName evidence="1">Uncharacterized protein</fullName>
    </submittedName>
</protein>
<evidence type="ECO:0000313" key="1">
    <source>
        <dbReference type="EMBL" id="KAJ3534678.1"/>
    </source>
</evidence>
<comment type="caution">
    <text evidence="1">The sequence shown here is derived from an EMBL/GenBank/DDBJ whole genome shotgun (WGS) entry which is preliminary data.</text>
</comment>
<proteinExistence type="predicted"/>
<name>A0ACC1S9B3_9HYPO</name>
<dbReference type="EMBL" id="JANRMS010000766">
    <property type="protein sequence ID" value="KAJ3534678.1"/>
    <property type="molecule type" value="Genomic_DNA"/>
</dbReference>
<dbReference type="Proteomes" id="UP001148629">
    <property type="component" value="Unassembled WGS sequence"/>
</dbReference>
<gene>
    <name evidence="1" type="ORF">NM208_g7444</name>
</gene>
<evidence type="ECO:0000313" key="2">
    <source>
        <dbReference type="Proteomes" id="UP001148629"/>
    </source>
</evidence>
<sequence length="476" mass="52894">MEVALTFGSLGDIIQLCQLAIQLGRAVGVGCGAVGESAHEYQELHDDLDFFVRILMQVVGTYEKYESSPYLEGLDHASKSVVNQTASLIQSTLDHFQSRYQNSLHPGGSGRRLKDIYKRVEWSTREKERTRCLREKLRESVQRLTLLTSLVMRKSTRVDNAILLARVDEVSKSCAGQKEILHLIRQQRKASEEQGQKLNEVNQLLVRQDSSSRSILGAAGEALNAIVQVKDLLVQVSQDVINIRTVLNSTCLRSTDPTNEFSVIIEDALGRPVPIPVEWLGSLEWEVLYALLSCHFKGQNGHDMVMRREYALEESASGKDLDTERPLHLCLRRGMRINMSMIFQTAAPLSGSCPRCMTETNAPENVTVQCPKPGCGMLFRVQQTLVGNLDQMTSLKYDVDKGSATMEETTRSSTPTKPADFQRCSYGYVNIAISARTMKNYVLVDVLIVVFVLTAAAVNPISTTGASALLWNPLPP</sequence>
<reference evidence="1" key="1">
    <citation type="submission" date="2022-08" db="EMBL/GenBank/DDBJ databases">
        <title>Genome Sequence of Fusarium decemcellulare.</title>
        <authorList>
            <person name="Buettner E."/>
        </authorList>
    </citation>
    <scope>NUCLEOTIDE SEQUENCE</scope>
    <source>
        <strain evidence="1">Babe19</strain>
    </source>
</reference>